<dbReference type="EMBL" id="SOCE01000001">
    <property type="protein sequence ID" value="TDU87337.1"/>
    <property type="molecule type" value="Genomic_DNA"/>
</dbReference>
<dbReference type="Proteomes" id="UP000295151">
    <property type="component" value="Unassembled WGS sequence"/>
</dbReference>
<dbReference type="SUPFAM" id="SSF82171">
    <property type="entry name" value="DPP6 N-terminal domain-like"/>
    <property type="match status" value="1"/>
</dbReference>
<dbReference type="RefSeq" id="WP_133977124.1">
    <property type="nucleotide sequence ID" value="NZ_SOCE01000001.1"/>
</dbReference>
<evidence type="ECO:0000256" key="2">
    <source>
        <dbReference type="SAM" id="MobiDB-lite"/>
    </source>
</evidence>
<evidence type="ECO:0000313" key="4">
    <source>
        <dbReference type="EMBL" id="TDU87337.1"/>
    </source>
</evidence>
<feature type="chain" id="PRO_5020624228" evidence="3">
    <location>
        <begin position="26"/>
        <end position="306"/>
    </location>
</feature>
<evidence type="ECO:0000256" key="1">
    <source>
        <dbReference type="ARBA" id="ARBA00009820"/>
    </source>
</evidence>
<dbReference type="InterPro" id="IPR011659">
    <property type="entry name" value="WD40"/>
</dbReference>
<dbReference type="InterPro" id="IPR011042">
    <property type="entry name" value="6-blade_b-propeller_TolB-like"/>
</dbReference>
<evidence type="ECO:0000313" key="5">
    <source>
        <dbReference type="Proteomes" id="UP000295151"/>
    </source>
</evidence>
<keyword evidence="5" id="KW-1185">Reference proteome</keyword>
<name>A0A4R7T883_9ACTN</name>
<accession>A0A4R7T883</accession>
<dbReference type="Pfam" id="PF07676">
    <property type="entry name" value="PD40"/>
    <property type="match status" value="4"/>
</dbReference>
<keyword evidence="3" id="KW-0732">Signal</keyword>
<dbReference type="PANTHER" id="PTHR36842">
    <property type="entry name" value="PROTEIN TOLB HOMOLOG"/>
    <property type="match status" value="1"/>
</dbReference>
<dbReference type="AlphaFoldDB" id="A0A4R7T883"/>
<gene>
    <name evidence="4" type="ORF">EV138_0858</name>
</gene>
<dbReference type="Gene3D" id="2.120.10.30">
    <property type="entry name" value="TolB, C-terminal domain"/>
    <property type="match status" value="1"/>
</dbReference>
<dbReference type="PANTHER" id="PTHR36842:SF1">
    <property type="entry name" value="PROTEIN TOLB"/>
    <property type="match status" value="1"/>
</dbReference>
<feature type="region of interest" description="Disordered" evidence="2">
    <location>
        <begin position="278"/>
        <end position="306"/>
    </location>
</feature>
<reference evidence="4 5" key="1">
    <citation type="submission" date="2019-03" db="EMBL/GenBank/DDBJ databases">
        <title>Genomic Encyclopedia of Type Strains, Phase III (KMG-III): the genomes of soil and plant-associated and newly described type strains.</title>
        <authorList>
            <person name="Whitman W."/>
        </authorList>
    </citation>
    <scope>NUCLEOTIDE SEQUENCE [LARGE SCALE GENOMIC DNA]</scope>
    <source>
        <strain evidence="4 5">VKM Ac-2575</strain>
    </source>
</reference>
<comment type="similarity">
    <text evidence="1">Belongs to the TolB family.</text>
</comment>
<organism evidence="4 5">
    <name type="scientific">Kribbella voronezhensis</name>
    <dbReference type="NCBI Taxonomy" id="2512212"/>
    <lineage>
        <taxon>Bacteria</taxon>
        <taxon>Bacillati</taxon>
        <taxon>Actinomycetota</taxon>
        <taxon>Actinomycetes</taxon>
        <taxon>Propionibacteriales</taxon>
        <taxon>Kribbellaceae</taxon>
        <taxon>Kribbella</taxon>
    </lineage>
</organism>
<comment type="caution">
    <text evidence="4">The sequence shown here is derived from an EMBL/GenBank/DDBJ whole genome shotgun (WGS) entry which is preliminary data.</text>
</comment>
<proteinExistence type="inferred from homology"/>
<protein>
    <submittedName>
        <fullName evidence="4">WD40 repeat protein</fullName>
    </submittedName>
</protein>
<feature type="signal peptide" evidence="3">
    <location>
        <begin position="1"/>
        <end position="25"/>
    </location>
</feature>
<sequence>MKLRSMLAALCVIGLAATTAVPAGAATPANGNLVFVQYGGLVVVPGGTPAPYSSEIAGDRPKFSPDGRQVAFVRDYSVWTRTLSNGSERLVYTYPADGEHYAIGVAWSPDGHSIVAAYGSKLDRIAVGTGARSPIWTAPAGTGRLTSPAWSPDGTRIAFSTGNAIKLVHPDGTNPRTLTSSPVGVINNYPDWSPDSQKIAFVTNRYRGAEHTELVSLPRSGAGEPFRISYQAYPQGIFYIGVAWSPDGKKIAALQFNRNALPDPEDTDERFKVRGYLPDGSHSYSLTGPIAGDDGPEGLDWAPKVS</sequence>
<dbReference type="OrthoDB" id="9758793at2"/>
<dbReference type="Gene3D" id="2.140.10.30">
    <property type="entry name" value="Dipeptidylpeptidase IV, N-terminal domain"/>
    <property type="match status" value="1"/>
</dbReference>
<evidence type="ECO:0000256" key="3">
    <source>
        <dbReference type="SAM" id="SignalP"/>
    </source>
</evidence>